<dbReference type="Proteomes" id="UP000001060">
    <property type="component" value="Chromosome"/>
</dbReference>
<sequence length="88" mass="9803">MSKPPLKEYDQIQVGTSISAIVCSVYDDQNRCEVVYLSGNKAINEEVIWNGDSWQFAISGPCGGYADQISRLSSHVCRLRNLNNSQSF</sequence>
<evidence type="ECO:0000313" key="2">
    <source>
        <dbReference type="Proteomes" id="UP000001060"/>
    </source>
</evidence>
<protein>
    <submittedName>
        <fullName evidence="1">Uncharacterized protein</fullName>
    </submittedName>
</protein>
<gene>
    <name evidence="1" type="ordered locus">LLO_0940</name>
</gene>
<dbReference type="OrthoDB" id="6401606at2"/>
<dbReference type="STRING" id="661367.LLO_0940"/>
<dbReference type="RefSeq" id="WP_012978934.1">
    <property type="nucleotide sequence ID" value="NC_013861.1"/>
</dbReference>
<dbReference type="HOGENOM" id="CLU_2465220_0_0_6"/>
<reference evidence="1 2" key="1">
    <citation type="journal article" date="2010" name="PLoS Genet.">
        <title>Analysis of the Legionella longbeachae genome and transcriptome uncovers unique strategies to cause Legionnaires' disease.</title>
        <authorList>
            <person name="Cazalet C."/>
            <person name="Gomez-Valero L."/>
            <person name="Rusniok C."/>
            <person name="Lomma M."/>
            <person name="Dervins-Ravault D."/>
            <person name="Newton H."/>
            <person name="Sansom F."/>
            <person name="Jarraud S."/>
            <person name="Zidane N."/>
            <person name="Ma L."/>
            <person name="Bouchier C."/>
            <person name="Etienne J."/>
            <person name="Hartland E."/>
            <person name="Buchrieser C."/>
        </authorList>
    </citation>
    <scope>NUCLEOTIDE SEQUENCE [LARGE SCALE GENOMIC DNA]</scope>
    <source>
        <strain evidence="1 2">NSW150</strain>
    </source>
</reference>
<dbReference type="GeneID" id="40925171"/>
<dbReference type="eggNOG" id="ENOG502ZFTU">
    <property type="taxonomic scope" value="Bacteria"/>
</dbReference>
<proteinExistence type="predicted"/>
<keyword evidence="2" id="KW-1185">Reference proteome</keyword>
<evidence type="ECO:0000313" key="1">
    <source>
        <dbReference type="EMBL" id="CBJ11288.1"/>
    </source>
</evidence>
<name>D3HQW8_LEGLN</name>
<accession>D3HQW8</accession>
<dbReference type="KEGG" id="llo:LLO_0940"/>
<dbReference type="EMBL" id="FN650140">
    <property type="protein sequence ID" value="CBJ11288.1"/>
    <property type="molecule type" value="Genomic_DNA"/>
</dbReference>
<organism evidence="1 2">
    <name type="scientific">Legionella longbeachae serogroup 1 (strain NSW150)</name>
    <dbReference type="NCBI Taxonomy" id="661367"/>
    <lineage>
        <taxon>Bacteria</taxon>
        <taxon>Pseudomonadati</taxon>
        <taxon>Pseudomonadota</taxon>
        <taxon>Gammaproteobacteria</taxon>
        <taxon>Legionellales</taxon>
        <taxon>Legionellaceae</taxon>
        <taxon>Legionella</taxon>
    </lineage>
</organism>
<dbReference type="AlphaFoldDB" id="D3HQW8"/>